<accession>A0A6A0BEI1</accession>
<dbReference type="InterPro" id="IPR010982">
    <property type="entry name" value="Lambda_DNA-bd_dom_sf"/>
</dbReference>
<evidence type="ECO:0000256" key="1">
    <source>
        <dbReference type="ARBA" id="ARBA00023015"/>
    </source>
</evidence>
<dbReference type="SUPFAM" id="SSF47413">
    <property type="entry name" value="lambda repressor-like DNA-binding domains"/>
    <property type="match status" value="1"/>
</dbReference>
<dbReference type="Gene3D" id="3.40.50.2300">
    <property type="match status" value="2"/>
</dbReference>
<dbReference type="PROSITE" id="PS00356">
    <property type="entry name" value="HTH_LACI_1"/>
    <property type="match status" value="1"/>
</dbReference>
<dbReference type="CDD" id="cd01544">
    <property type="entry name" value="PBP1_GalR"/>
    <property type="match status" value="1"/>
</dbReference>
<sequence>MASIREIAKLAGVSPATVSRVLNADETMSVAASTRARIIKVANQLNYHKIENLGPKSPKQSSKLSIALIKMHSSQRENDDPYFRQIQEGMEVEANAWNFRLETLKLGEFKLNQLAQYGAIIVVGAFTADALAEIFEVNHNLIVVDNYFASSRYDLVHPDFAKRTEQVLDYLYAQNHRKIAFIGGEIGTIDLTGCKKNKIVDVRTTAYENWMKIHGLSDNIRIKTGNWTMAFGLTATDELIDEAAEGLPTAIISASDPMSVGIYRALQLKKIAIPETISIFSFDDIEVAGYMSPPLSTVHIDSLEIGRVAIRLAKERILDNRTSALRVEVASEIIVRESVMSLNFEK</sequence>
<dbReference type="Pfam" id="PF00356">
    <property type="entry name" value="LacI"/>
    <property type="match status" value="1"/>
</dbReference>
<dbReference type="Proteomes" id="UP000480303">
    <property type="component" value="Unassembled WGS sequence"/>
</dbReference>
<dbReference type="PRINTS" id="PR00036">
    <property type="entry name" value="HTHLACI"/>
</dbReference>
<dbReference type="GO" id="GO:0003700">
    <property type="term" value="F:DNA-binding transcription factor activity"/>
    <property type="evidence" value="ECO:0007669"/>
    <property type="project" value="TreeGrafter"/>
</dbReference>
<reference evidence="5 6" key="1">
    <citation type="submission" date="2020-02" db="EMBL/GenBank/DDBJ databases">
        <title>Draft genome sequence of Lactococcus sp. Hs30E4-3.</title>
        <authorList>
            <person name="Noda S."/>
            <person name="Yuki M."/>
            <person name="Ohkuma M."/>
        </authorList>
    </citation>
    <scope>NUCLEOTIDE SEQUENCE [LARGE SCALE GENOMIC DNA]</scope>
    <source>
        <strain evidence="5 6">Hs30E4-3</strain>
    </source>
</reference>
<keyword evidence="2" id="KW-0238">DNA-binding</keyword>
<protein>
    <submittedName>
        <fullName evidence="5">LacI family transcriptional regulator</fullName>
    </submittedName>
</protein>
<evidence type="ECO:0000313" key="5">
    <source>
        <dbReference type="EMBL" id="GFH43095.1"/>
    </source>
</evidence>
<dbReference type="RefSeq" id="WP_172209531.1">
    <property type="nucleotide sequence ID" value="NZ_BLLI01000056.1"/>
</dbReference>
<keyword evidence="3" id="KW-0804">Transcription</keyword>
<keyword evidence="6" id="KW-1185">Reference proteome</keyword>
<gene>
    <name evidence="5" type="primary">galR</name>
    <name evidence="5" type="ORF">Hs30E_16460</name>
</gene>
<dbReference type="PROSITE" id="PS50932">
    <property type="entry name" value="HTH_LACI_2"/>
    <property type="match status" value="1"/>
</dbReference>
<evidence type="ECO:0000259" key="4">
    <source>
        <dbReference type="PROSITE" id="PS50932"/>
    </source>
</evidence>
<feature type="domain" description="HTH lacI-type" evidence="4">
    <location>
        <begin position="2"/>
        <end position="64"/>
    </location>
</feature>
<dbReference type="EMBL" id="BLLI01000056">
    <property type="protein sequence ID" value="GFH43095.1"/>
    <property type="molecule type" value="Genomic_DNA"/>
</dbReference>
<dbReference type="AlphaFoldDB" id="A0A6A0BEI1"/>
<evidence type="ECO:0000256" key="2">
    <source>
        <dbReference type="ARBA" id="ARBA00023125"/>
    </source>
</evidence>
<organism evidence="5 6">
    <name type="scientific">Pseudolactococcus hodotermopsidis</name>
    <dbReference type="NCBI Taxonomy" id="2709157"/>
    <lineage>
        <taxon>Bacteria</taxon>
        <taxon>Bacillati</taxon>
        <taxon>Bacillota</taxon>
        <taxon>Bacilli</taxon>
        <taxon>Lactobacillales</taxon>
        <taxon>Streptococcaceae</taxon>
        <taxon>Pseudolactococcus</taxon>
    </lineage>
</organism>
<dbReference type="GO" id="GO:0000976">
    <property type="term" value="F:transcription cis-regulatory region binding"/>
    <property type="evidence" value="ECO:0007669"/>
    <property type="project" value="TreeGrafter"/>
</dbReference>
<dbReference type="PANTHER" id="PTHR30146">
    <property type="entry name" value="LACI-RELATED TRANSCRIPTIONAL REPRESSOR"/>
    <property type="match status" value="1"/>
</dbReference>
<evidence type="ECO:0000313" key="6">
    <source>
        <dbReference type="Proteomes" id="UP000480303"/>
    </source>
</evidence>
<dbReference type="InterPro" id="IPR028082">
    <property type="entry name" value="Peripla_BP_I"/>
</dbReference>
<proteinExistence type="predicted"/>
<evidence type="ECO:0000256" key="3">
    <source>
        <dbReference type="ARBA" id="ARBA00023163"/>
    </source>
</evidence>
<dbReference type="CDD" id="cd01392">
    <property type="entry name" value="HTH_LacI"/>
    <property type="match status" value="1"/>
</dbReference>
<dbReference type="PANTHER" id="PTHR30146:SF149">
    <property type="entry name" value="HTH-TYPE TRANSCRIPTIONAL REGULATOR EBGR"/>
    <property type="match status" value="1"/>
</dbReference>
<dbReference type="InterPro" id="IPR046335">
    <property type="entry name" value="LacI/GalR-like_sensor"/>
</dbReference>
<dbReference type="SMART" id="SM00354">
    <property type="entry name" value="HTH_LACI"/>
    <property type="match status" value="1"/>
</dbReference>
<dbReference type="Pfam" id="PF13377">
    <property type="entry name" value="Peripla_BP_3"/>
    <property type="match status" value="1"/>
</dbReference>
<comment type="caution">
    <text evidence="5">The sequence shown here is derived from an EMBL/GenBank/DDBJ whole genome shotgun (WGS) entry which is preliminary data.</text>
</comment>
<dbReference type="InterPro" id="IPR000843">
    <property type="entry name" value="HTH_LacI"/>
</dbReference>
<dbReference type="Gene3D" id="1.10.260.40">
    <property type="entry name" value="lambda repressor-like DNA-binding domains"/>
    <property type="match status" value="1"/>
</dbReference>
<name>A0A6A0BEI1_9LACT</name>
<keyword evidence="1" id="KW-0805">Transcription regulation</keyword>
<dbReference type="SUPFAM" id="SSF53822">
    <property type="entry name" value="Periplasmic binding protein-like I"/>
    <property type="match status" value="1"/>
</dbReference>